<name>A0ABP3ACG7_MYCUL</name>
<accession>A0ABP3ACG7</accession>
<reference evidence="1 2" key="1">
    <citation type="submission" date="2014-01" db="EMBL/GenBank/DDBJ databases">
        <authorList>
            <person name="Dobos K."/>
            <person name="Lenaerts A."/>
            <person name="Ordway D."/>
            <person name="DeGroote M.A."/>
            <person name="Parker T."/>
            <person name="Sizemore C."/>
            <person name="Tallon L.J."/>
            <person name="Sadzewicz L.K."/>
            <person name="Sengamalay N."/>
            <person name="Fraser C.M."/>
            <person name="Hine E."/>
            <person name="Shefchek K.A."/>
            <person name="Das S.P."/>
            <person name="Tettelin H."/>
        </authorList>
    </citation>
    <scope>NUCLEOTIDE SEQUENCE [LARGE SCALE GENOMIC DNA]</scope>
    <source>
        <strain evidence="1 2">Harvey</strain>
    </source>
</reference>
<sequence length="87" mass="8955">MPKIRPPSPPLPPVAYSAPLVLVAPPLPRSRRPEEQPGSPTIAASLAHRLGCQRHRCGFTGTDTITAAAGAAETKELGVTAGPTKAP</sequence>
<protein>
    <submittedName>
        <fullName evidence="1">Uncharacterized protein</fullName>
    </submittedName>
</protein>
<evidence type="ECO:0000313" key="2">
    <source>
        <dbReference type="Proteomes" id="UP000020681"/>
    </source>
</evidence>
<dbReference type="Proteomes" id="UP000020681">
    <property type="component" value="Unassembled WGS sequence"/>
</dbReference>
<organism evidence="1 2">
    <name type="scientific">Mycobacterium ulcerans str. Harvey</name>
    <dbReference type="NCBI Taxonomy" id="1299332"/>
    <lineage>
        <taxon>Bacteria</taxon>
        <taxon>Bacillati</taxon>
        <taxon>Actinomycetota</taxon>
        <taxon>Actinomycetes</taxon>
        <taxon>Mycobacteriales</taxon>
        <taxon>Mycobacteriaceae</taxon>
        <taxon>Mycobacterium</taxon>
        <taxon>Mycobacterium ulcerans group</taxon>
    </lineage>
</organism>
<evidence type="ECO:0000313" key="1">
    <source>
        <dbReference type="EMBL" id="EUA88599.1"/>
    </source>
</evidence>
<dbReference type="EMBL" id="JAOL01000138">
    <property type="protein sequence ID" value="EUA88599.1"/>
    <property type="molecule type" value="Genomic_DNA"/>
</dbReference>
<proteinExistence type="predicted"/>
<comment type="caution">
    <text evidence="1">The sequence shown here is derived from an EMBL/GenBank/DDBJ whole genome shotgun (WGS) entry which is preliminary data.</text>
</comment>
<keyword evidence="2" id="KW-1185">Reference proteome</keyword>
<gene>
    <name evidence="1" type="ORF">I551_4936</name>
</gene>